<keyword evidence="1" id="KW-0812">Transmembrane</keyword>
<dbReference type="EMBL" id="JBHUEQ010000003">
    <property type="protein sequence ID" value="MFD1744177.1"/>
    <property type="molecule type" value="Genomic_DNA"/>
</dbReference>
<name>A0ABW4LZJ0_9HYPH</name>
<sequence length="102" mass="11561">MTDNYSFAADLLATFRASPDVIKALWLIIPPGFVLCVLRLLLRWREGRRGLRLRRGRYFRQPVAEGFGSLRREGARQDLLSHEELSGIGATKPSQIILSPPE</sequence>
<organism evidence="2 3">
    <name type="scientific">Rhizobium helianthi</name>
    <dbReference type="NCBI Taxonomy" id="1132695"/>
    <lineage>
        <taxon>Bacteria</taxon>
        <taxon>Pseudomonadati</taxon>
        <taxon>Pseudomonadota</taxon>
        <taxon>Alphaproteobacteria</taxon>
        <taxon>Hyphomicrobiales</taxon>
        <taxon>Rhizobiaceae</taxon>
        <taxon>Rhizobium/Agrobacterium group</taxon>
        <taxon>Rhizobium</taxon>
    </lineage>
</organism>
<evidence type="ECO:0000313" key="2">
    <source>
        <dbReference type="EMBL" id="MFD1744177.1"/>
    </source>
</evidence>
<keyword evidence="1" id="KW-0472">Membrane</keyword>
<evidence type="ECO:0000256" key="1">
    <source>
        <dbReference type="SAM" id="Phobius"/>
    </source>
</evidence>
<accession>A0ABW4LZJ0</accession>
<keyword evidence="1" id="KW-1133">Transmembrane helix</keyword>
<gene>
    <name evidence="2" type="ORF">ACFSE1_01770</name>
</gene>
<dbReference type="RefSeq" id="WP_377395663.1">
    <property type="nucleotide sequence ID" value="NZ_JBHUEQ010000003.1"/>
</dbReference>
<proteinExistence type="predicted"/>
<comment type="caution">
    <text evidence="2">The sequence shown here is derived from an EMBL/GenBank/DDBJ whole genome shotgun (WGS) entry which is preliminary data.</text>
</comment>
<feature type="transmembrane region" description="Helical" evidence="1">
    <location>
        <begin position="24"/>
        <end position="42"/>
    </location>
</feature>
<reference evidence="3" key="1">
    <citation type="journal article" date="2019" name="Int. J. Syst. Evol. Microbiol.">
        <title>The Global Catalogue of Microorganisms (GCM) 10K type strain sequencing project: providing services to taxonomists for standard genome sequencing and annotation.</title>
        <authorList>
            <consortium name="The Broad Institute Genomics Platform"/>
            <consortium name="The Broad Institute Genome Sequencing Center for Infectious Disease"/>
            <person name="Wu L."/>
            <person name="Ma J."/>
        </authorList>
    </citation>
    <scope>NUCLEOTIDE SEQUENCE [LARGE SCALE GENOMIC DNA]</scope>
    <source>
        <strain evidence="3">CG52</strain>
    </source>
</reference>
<dbReference type="Proteomes" id="UP001597322">
    <property type="component" value="Unassembled WGS sequence"/>
</dbReference>
<evidence type="ECO:0000313" key="3">
    <source>
        <dbReference type="Proteomes" id="UP001597322"/>
    </source>
</evidence>
<keyword evidence="3" id="KW-1185">Reference proteome</keyword>
<protein>
    <submittedName>
        <fullName evidence="2">Uncharacterized protein</fullName>
    </submittedName>
</protein>